<feature type="transmembrane region" description="Helical" evidence="17">
    <location>
        <begin position="249"/>
        <end position="269"/>
    </location>
</feature>
<evidence type="ECO:0000313" key="19">
    <source>
        <dbReference type="Proteomes" id="UP000605897"/>
    </source>
</evidence>
<feature type="transmembrane region" description="Helical" evidence="17">
    <location>
        <begin position="219"/>
        <end position="237"/>
    </location>
</feature>
<keyword evidence="13 17" id="KW-0961">Cell wall biogenesis/degradation</keyword>
<evidence type="ECO:0000256" key="5">
    <source>
        <dbReference type="ARBA" id="ARBA00022475"/>
    </source>
</evidence>
<evidence type="ECO:0000256" key="2">
    <source>
        <dbReference type="ARBA" id="ARBA00010621"/>
    </source>
</evidence>
<feature type="transmembrane region" description="Helical" evidence="17">
    <location>
        <begin position="146"/>
        <end position="163"/>
    </location>
</feature>
<dbReference type="PANTHER" id="PTHR30622:SF4">
    <property type="entry name" value="UNDECAPRENYL-DIPHOSPHATASE"/>
    <property type="match status" value="1"/>
</dbReference>
<sequence>MTKAAHRVIRAADSLSHRANATDFPEGPVSMGWFEALVLGLVQGLTEFLPISSSAHLRITAALAGWDDPGAAFTAVTQIGTELAVILYFSKKIGRILAAWWRSLYQREARHDPDARLGWLIIVGSLPIVVLGLLFQDAIDSAFRDLRLTATTLIVFGILLLIADRVGRQYRTLDHLTVPHGIGYGFAQAMALIPGVSRSGGTVTAGLFLGYTRAEAAEYAFLLALPAVFGSGLYKLTDIGGENSPEWGPTILATLVAFGVGYLVIAWLMNYIKTKSYVPFVIYRIALGVLLIVLVATGVLDPNAGPAL</sequence>
<keyword evidence="11 17" id="KW-0472">Membrane</keyword>
<evidence type="ECO:0000256" key="10">
    <source>
        <dbReference type="ARBA" id="ARBA00022989"/>
    </source>
</evidence>
<keyword evidence="19" id="KW-1185">Reference proteome</keyword>
<keyword evidence="7 17" id="KW-0378">Hydrolase</keyword>
<evidence type="ECO:0000256" key="7">
    <source>
        <dbReference type="ARBA" id="ARBA00022801"/>
    </source>
</evidence>
<evidence type="ECO:0000256" key="6">
    <source>
        <dbReference type="ARBA" id="ARBA00022692"/>
    </source>
</evidence>
<feature type="transmembrane region" description="Helical" evidence="17">
    <location>
        <begin position="117"/>
        <end position="134"/>
    </location>
</feature>
<evidence type="ECO:0000256" key="14">
    <source>
        <dbReference type="ARBA" id="ARBA00032707"/>
    </source>
</evidence>
<organism evidence="18 19">
    <name type="scientific">Amycolatopsis deserti</name>
    <dbReference type="NCBI Taxonomy" id="185696"/>
    <lineage>
        <taxon>Bacteria</taxon>
        <taxon>Bacillati</taxon>
        <taxon>Actinomycetota</taxon>
        <taxon>Actinomycetes</taxon>
        <taxon>Pseudonocardiales</taxon>
        <taxon>Pseudonocardiaceae</taxon>
        <taxon>Amycolatopsis</taxon>
    </lineage>
</organism>
<accession>A0ABQ3IGN9</accession>
<evidence type="ECO:0000256" key="13">
    <source>
        <dbReference type="ARBA" id="ARBA00023316"/>
    </source>
</evidence>
<protein>
    <recommendedName>
        <fullName evidence="4 17">Undecaprenyl-diphosphatase</fullName>
        <ecNumber evidence="3 17">3.6.1.27</ecNumber>
    </recommendedName>
    <alternativeName>
        <fullName evidence="15 17">Bacitracin resistance protein</fullName>
    </alternativeName>
    <alternativeName>
        <fullName evidence="14 17">Undecaprenyl pyrophosphate phosphatase</fullName>
    </alternativeName>
</protein>
<evidence type="ECO:0000256" key="4">
    <source>
        <dbReference type="ARBA" id="ARBA00021581"/>
    </source>
</evidence>
<evidence type="ECO:0000256" key="3">
    <source>
        <dbReference type="ARBA" id="ARBA00012374"/>
    </source>
</evidence>
<evidence type="ECO:0000256" key="11">
    <source>
        <dbReference type="ARBA" id="ARBA00023136"/>
    </source>
</evidence>
<evidence type="ECO:0000256" key="15">
    <source>
        <dbReference type="ARBA" id="ARBA00032932"/>
    </source>
</evidence>
<dbReference type="NCBIfam" id="TIGR00753">
    <property type="entry name" value="undec_PP_bacA"/>
    <property type="match status" value="1"/>
</dbReference>
<evidence type="ECO:0000256" key="16">
    <source>
        <dbReference type="ARBA" id="ARBA00047594"/>
    </source>
</evidence>
<dbReference type="HAMAP" id="MF_01006">
    <property type="entry name" value="Undec_diphosphatase"/>
    <property type="match status" value="1"/>
</dbReference>
<dbReference type="NCBIfam" id="NF001392">
    <property type="entry name" value="PRK00281.2-1"/>
    <property type="match status" value="1"/>
</dbReference>
<evidence type="ECO:0000256" key="9">
    <source>
        <dbReference type="ARBA" id="ARBA00022984"/>
    </source>
</evidence>
<dbReference type="PANTHER" id="PTHR30622">
    <property type="entry name" value="UNDECAPRENYL-DIPHOSPHATASE"/>
    <property type="match status" value="1"/>
</dbReference>
<evidence type="ECO:0000256" key="17">
    <source>
        <dbReference type="HAMAP-Rule" id="MF_01006"/>
    </source>
</evidence>
<evidence type="ECO:0000256" key="8">
    <source>
        <dbReference type="ARBA" id="ARBA00022960"/>
    </source>
</evidence>
<comment type="subcellular location">
    <subcellularLocation>
        <location evidence="1 17">Cell membrane</location>
        <topology evidence="1 17">Multi-pass membrane protein</topology>
    </subcellularLocation>
</comment>
<dbReference type="Pfam" id="PF02673">
    <property type="entry name" value="BacA"/>
    <property type="match status" value="1"/>
</dbReference>
<dbReference type="EMBL" id="BNAU01000001">
    <property type="protein sequence ID" value="GHE81634.1"/>
    <property type="molecule type" value="Genomic_DNA"/>
</dbReference>
<keyword evidence="5 17" id="KW-1003">Cell membrane</keyword>
<proteinExistence type="inferred from homology"/>
<comment type="caution">
    <text evidence="18">The sequence shown here is derived from an EMBL/GenBank/DDBJ whole genome shotgun (WGS) entry which is preliminary data.</text>
</comment>
<comment type="miscellaneous">
    <text evidence="17">Bacitracin is thought to be involved in the inhibition of peptidoglycan synthesis by sequestering undecaprenyl diphosphate, thereby reducing the pool of lipid carrier available.</text>
</comment>
<reference evidence="19" key="1">
    <citation type="journal article" date="2019" name="Int. J. Syst. Evol. Microbiol.">
        <title>The Global Catalogue of Microorganisms (GCM) 10K type strain sequencing project: providing services to taxonomists for standard genome sequencing and annotation.</title>
        <authorList>
            <consortium name="The Broad Institute Genomics Platform"/>
            <consortium name="The Broad Institute Genome Sequencing Center for Infectious Disease"/>
            <person name="Wu L."/>
            <person name="Ma J."/>
        </authorList>
    </citation>
    <scope>NUCLEOTIDE SEQUENCE [LARGE SCALE GENOMIC DNA]</scope>
    <source>
        <strain evidence="19">CGMCC 4.7677</strain>
    </source>
</reference>
<evidence type="ECO:0000256" key="12">
    <source>
        <dbReference type="ARBA" id="ARBA00023251"/>
    </source>
</evidence>
<dbReference type="EC" id="3.6.1.27" evidence="3 17"/>
<comment type="function">
    <text evidence="17">Catalyzes the dephosphorylation of undecaprenyl diphosphate (UPP). Confers resistance to bacitracin.</text>
</comment>
<feature type="transmembrane region" description="Helical" evidence="17">
    <location>
        <begin position="281"/>
        <end position="300"/>
    </location>
</feature>
<keyword evidence="10 17" id="KW-1133">Transmembrane helix</keyword>
<keyword evidence="12 17" id="KW-0046">Antibiotic resistance</keyword>
<evidence type="ECO:0000313" key="18">
    <source>
        <dbReference type="EMBL" id="GHE81634.1"/>
    </source>
</evidence>
<gene>
    <name evidence="18" type="primary">bacA</name>
    <name evidence="17" type="synonym">uppP</name>
    <name evidence="18" type="ORF">GCM10017786_10190</name>
</gene>
<dbReference type="Proteomes" id="UP000605897">
    <property type="component" value="Unassembled WGS sequence"/>
</dbReference>
<comment type="similarity">
    <text evidence="2 17">Belongs to the UppP family.</text>
</comment>
<comment type="catalytic activity">
    <reaction evidence="16 17">
        <text>di-trans,octa-cis-undecaprenyl diphosphate + H2O = di-trans,octa-cis-undecaprenyl phosphate + phosphate + H(+)</text>
        <dbReference type="Rhea" id="RHEA:28094"/>
        <dbReference type="ChEBI" id="CHEBI:15377"/>
        <dbReference type="ChEBI" id="CHEBI:15378"/>
        <dbReference type="ChEBI" id="CHEBI:43474"/>
        <dbReference type="ChEBI" id="CHEBI:58405"/>
        <dbReference type="ChEBI" id="CHEBI:60392"/>
        <dbReference type="EC" id="3.6.1.27"/>
    </reaction>
</comment>
<evidence type="ECO:0000256" key="1">
    <source>
        <dbReference type="ARBA" id="ARBA00004651"/>
    </source>
</evidence>
<name>A0ABQ3IGN9_9PSEU</name>
<keyword evidence="9 17" id="KW-0573">Peptidoglycan synthesis</keyword>
<keyword evidence="6 17" id="KW-0812">Transmembrane</keyword>
<dbReference type="InterPro" id="IPR003824">
    <property type="entry name" value="UppP"/>
</dbReference>
<keyword evidence="8 17" id="KW-0133">Cell shape</keyword>